<reference evidence="1 2" key="1">
    <citation type="submission" date="2020-04" db="EMBL/GenBank/DDBJ databases">
        <authorList>
            <person name="Alioto T."/>
            <person name="Alioto T."/>
            <person name="Gomez Garrido J."/>
        </authorList>
    </citation>
    <scope>NUCLEOTIDE SEQUENCE [LARGE SCALE GENOMIC DNA]</scope>
</reference>
<sequence length="66" mass="6994">MPSLILASKLAGLRNSQLETVCNQCDTRVQRNAYVAEVQGASCTGGDRTASGTQLVRQIALDKTLA</sequence>
<evidence type="ECO:0000313" key="1">
    <source>
        <dbReference type="EMBL" id="CAB3377202.1"/>
    </source>
</evidence>
<evidence type="ECO:0000313" key="2">
    <source>
        <dbReference type="Proteomes" id="UP000494165"/>
    </source>
</evidence>
<dbReference type="AlphaFoldDB" id="A0A8S1D298"/>
<gene>
    <name evidence="1" type="ORF">CLODIP_2_CD00929</name>
</gene>
<dbReference type="EMBL" id="CADEPI010000141">
    <property type="protein sequence ID" value="CAB3377202.1"/>
    <property type="molecule type" value="Genomic_DNA"/>
</dbReference>
<comment type="caution">
    <text evidence="1">The sequence shown here is derived from an EMBL/GenBank/DDBJ whole genome shotgun (WGS) entry which is preliminary data.</text>
</comment>
<organism evidence="1 2">
    <name type="scientific">Cloeon dipterum</name>
    <dbReference type="NCBI Taxonomy" id="197152"/>
    <lineage>
        <taxon>Eukaryota</taxon>
        <taxon>Metazoa</taxon>
        <taxon>Ecdysozoa</taxon>
        <taxon>Arthropoda</taxon>
        <taxon>Hexapoda</taxon>
        <taxon>Insecta</taxon>
        <taxon>Pterygota</taxon>
        <taxon>Palaeoptera</taxon>
        <taxon>Ephemeroptera</taxon>
        <taxon>Pisciforma</taxon>
        <taxon>Baetidae</taxon>
        <taxon>Cloeon</taxon>
    </lineage>
</organism>
<protein>
    <submittedName>
        <fullName evidence="1">Uncharacterized protein</fullName>
    </submittedName>
</protein>
<keyword evidence="2" id="KW-1185">Reference proteome</keyword>
<accession>A0A8S1D298</accession>
<dbReference type="Proteomes" id="UP000494165">
    <property type="component" value="Unassembled WGS sequence"/>
</dbReference>
<name>A0A8S1D298_9INSE</name>
<proteinExistence type="predicted"/>